<accession>A0A395NG20</accession>
<reference evidence="2 3" key="1">
    <citation type="journal article" date="2018" name="PLoS Pathog.">
        <title>Evolution of structural diversity of trichothecenes, a family of toxins produced by plant pathogenic and entomopathogenic fungi.</title>
        <authorList>
            <person name="Proctor R.H."/>
            <person name="McCormick S.P."/>
            <person name="Kim H.S."/>
            <person name="Cardoza R.E."/>
            <person name="Stanley A.M."/>
            <person name="Lindo L."/>
            <person name="Kelly A."/>
            <person name="Brown D.W."/>
            <person name="Lee T."/>
            <person name="Vaughan M.M."/>
            <person name="Alexander N.J."/>
            <person name="Busman M."/>
            <person name="Gutierrez S."/>
        </authorList>
    </citation>
    <scope>NUCLEOTIDE SEQUENCE [LARGE SCALE GENOMIC DNA]</scope>
    <source>
        <strain evidence="2 3">IBT 40837</strain>
    </source>
</reference>
<comment type="caution">
    <text evidence="2">The sequence shown here is derived from an EMBL/GenBank/DDBJ whole genome shotgun (WGS) entry which is preliminary data.</text>
</comment>
<feature type="region of interest" description="Disordered" evidence="1">
    <location>
        <begin position="262"/>
        <end position="310"/>
    </location>
</feature>
<proteinExistence type="predicted"/>
<keyword evidence="3" id="KW-1185">Reference proteome</keyword>
<feature type="compositionally biased region" description="Basic and acidic residues" evidence="1">
    <location>
        <begin position="1"/>
        <end position="11"/>
    </location>
</feature>
<evidence type="ECO:0000256" key="1">
    <source>
        <dbReference type="SAM" id="MobiDB-lite"/>
    </source>
</evidence>
<organism evidence="2 3">
    <name type="scientific">Trichoderma arundinaceum</name>
    <dbReference type="NCBI Taxonomy" id="490622"/>
    <lineage>
        <taxon>Eukaryota</taxon>
        <taxon>Fungi</taxon>
        <taxon>Dikarya</taxon>
        <taxon>Ascomycota</taxon>
        <taxon>Pezizomycotina</taxon>
        <taxon>Sordariomycetes</taxon>
        <taxon>Hypocreomycetidae</taxon>
        <taxon>Hypocreales</taxon>
        <taxon>Hypocreaceae</taxon>
        <taxon>Trichoderma</taxon>
    </lineage>
</organism>
<feature type="non-terminal residue" evidence="2">
    <location>
        <position position="310"/>
    </location>
</feature>
<feature type="compositionally biased region" description="Basic and acidic residues" evidence="1">
    <location>
        <begin position="262"/>
        <end position="271"/>
    </location>
</feature>
<protein>
    <submittedName>
        <fullName evidence="2">Uncharacterized protein</fullName>
    </submittedName>
</protein>
<sequence>MMPASLKERSSRLQMFARLKSENEAKPKASTNTTANGNASTNANFHAAAQQGREPERYQSPAPGFTSAAERRELADSARMPVPGGNVRQPTIHQRRFSQPPAESVQRSHSQSPASQHRHIDIFTGSQLGDSFMNSSLTTPLYEPSEVEPEPEPMPEKKNTIAPAAAITRAAPRYNFDRRTYPTNVPTFQIGEDLRMKVFTSARHHNPSYMNDGFNRGVVNGYSRPAPNYRTSYAHPELSPDKQPTLPLREIKVRHVPRPRQIEYEVGEKRSASPAFGARGRPMRSREEDARPMARFQELAGVEEEGMRRG</sequence>
<name>A0A395NG20_TRIAR</name>
<feature type="region of interest" description="Disordered" evidence="1">
    <location>
        <begin position="1"/>
        <end position="157"/>
    </location>
</feature>
<dbReference type="OrthoDB" id="5346740at2759"/>
<dbReference type="Proteomes" id="UP000266272">
    <property type="component" value="Unassembled WGS sequence"/>
</dbReference>
<feature type="compositionally biased region" description="Low complexity" evidence="1">
    <location>
        <begin position="29"/>
        <end position="44"/>
    </location>
</feature>
<evidence type="ECO:0000313" key="3">
    <source>
        <dbReference type="Proteomes" id="UP000266272"/>
    </source>
</evidence>
<dbReference type="STRING" id="490622.A0A395NG20"/>
<feature type="compositionally biased region" description="Polar residues" evidence="1">
    <location>
        <begin position="124"/>
        <end position="139"/>
    </location>
</feature>
<gene>
    <name evidence="2" type="ORF">TARUN_7183</name>
</gene>
<feature type="compositionally biased region" description="Polar residues" evidence="1">
    <location>
        <begin position="105"/>
        <end position="115"/>
    </location>
</feature>
<dbReference type="EMBL" id="PXOA01000478">
    <property type="protein sequence ID" value="RFU75068.1"/>
    <property type="molecule type" value="Genomic_DNA"/>
</dbReference>
<dbReference type="AlphaFoldDB" id="A0A395NG20"/>
<evidence type="ECO:0000313" key="2">
    <source>
        <dbReference type="EMBL" id="RFU75068.1"/>
    </source>
</evidence>